<dbReference type="InterPro" id="IPR036047">
    <property type="entry name" value="F-box-like_dom_sf"/>
</dbReference>
<evidence type="ECO:0000313" key="2">
    <source>
        <dbReference type="EMBL" id="CAA7266913.1"/>
    </source>
</evidence>
<comment type="caution">
    <text evidence="2">The sequence shown here is derived from an EMBL/GenBank/DDBJ whole genome shotgun (WGS) entry which is preliminary data.</text>
</comment>
<dbReference type="PROSITE" id="PS50181">
    <property type="entry name" value="FBOX"/>
    <property type="match status" value="1"/>
</dbReference>
<accession>A0A8S0XNG2</accession>
<dbReference type="AlphaFoldDB" id="A0A8S0XNG2"/>
<feature type="domain" description="F-box" evidence="1">
    <location>
        <begin position="8"/>
        <end position="54"/>
    </location>
</feature>
<dbReference type="OrthoDB" id="3068749at2759"/>
<dbReference type="EMBL" id="CACVBS010000057">
    <property type="protein sequence ID" value="CAA7266913.1"/>
    <property type="molecule type" value="Genomic_DNA"/>
</dbReference>
<reference evidence="2 3" key="1">
    <citation type="submission" date="2020-01" db="EMBL/GenBank/DDBJ databases">
        <authorList>
            <person name="Gupta K D."/>
        </authorList>
    </citation>
    <scope>NUCLEOTIDE SEQUENCE [LARGE SCALE GENOMIC DNA]</scope>
</reference>
<protein>
    <recommendedName>
        <fullName evidence="1">F-box domain-containing protein</fullName>
    </recommendedName>
</protein>
<dbReference type="Proteomes" id="UP000467700">
    <property type="component" value="Unassembled WGS sequence"/>
</dbReference>
<sequence length="307" mass="35124">MSSIAHNPTGLVDLPLEMLVEVMKQLEWDDFLRMRQTCRHMCKVSNARPIWLYFFEKYLRSTIPGPFHPDKPVQDYSSYELESLVLRRKGTEVAEGRFPRQRKLHLGKPSSDILSNMHLVHGGRWLLHAVANGSVEYVDLDTSEHIARPLTPPPYDESACVMASMVVDMDMATDDLPTDRSLVFNLGLLLWRMPRYDAEIIKPTSLPSMCIQVWRITFQNDCQGGSLLAQCLSAFPEEAIANPRAFSLFWGRIAYSLCFVGEHARRGRCVVVVNWQLANASEMGHQRRYRRLWGQNLASPIRQVACC</sequence>
<dbReference type="InterPro" id="IPR001810">
    <property type="entry name" value="F-box_dom"/>
</dbReference>
<dbReference type="Pfam" id="PF00646">
    <property type="entry name" value="F-box"/>
    <property type="match status" value="1"/>
</dbReference>
<dbReference type="SUPFAM" id="SSF81383">
    <property type="entry name" value="F-box domain"/>
    <property type="match status" value="1"/>
</dbReference>
<proteinExistence type="predicted"/>
<gene>
    <name evidence="2" type="ORF">AAE3_LOCUS9156</name>
</gene>
<dbReference type="SMART" id="SM00256">
    <property type="entry name" value="FBOX"/>
    <property type="match status" value="1"/>
</dbReference>
<name>A0A8S0XNG2_CYCAE</name>
<organism evidence="2 3">
    <name type="scientific">Cyclocybe aegerita</name>
    <name type="common">Black poplar mushroom</name>
    <name type="synonym">Agrocybe aegerita</name>
    <dbReference type="NCBI Taxonomy" id="1973307"/>
    <lineage>
        <taxon>Eukaryota</taxon>
        <taxon>Fungi</taxon>
        <taxon>Dikarya</taxon>
        <taxon>Basidiomycota</taxon>
        <taxon>Agaricomycotina</taxon>
        <taxon>Agaricomycetes</taxon>
        <taxon>Agaricomycetidae</taxon>
        <taxon>Agaricales</taxon>
        <taxon>Agaricineae</taxon>
        <taxon>Bolbitiaceae</taxon>
        <taxon>Cyclocybe</taxon>
    </lineage>
</organism>
<keyword evidence="3" id="KW-1185">Reference proteome</keyword>
<evidence type="ECO:0000313" key="3">
    <source>
        <dbReference type="Proteomes" id="UP000467700"/>
    </source>
</evidence>
<evidence type="ECO:0000259" key="1">
    <source>
        <dbReference type="PROSITE" id="PS50181"/>
    </source>
</evidence>